<comment type="caution">
    <text evidence="3">The sequence shown here is derived from an EMBL/GenBank/DDBJ whole genome shotgun (WGS) entry which is preliminary data.</text>
</comment>
<keyword evidence="4" id="KW-1185">Reference proteome</keyword>
<protein>
    <recommendedName>
        <fullName evidence="2">Distal membrane-arm assembly complex protein 1-like domain-containing protein</fullName>
    </recommendedName>
</protein>
<dbReference type="EMBL" id="MPDP01000309">
    <property type="protein sequence ID" value="KAK1448302.1"/>
    <property type="molecule type" value="Genomic_DNA"/>
</dbReference>
<proteinExistence type="predicted"/>
<dbReference type="PANTHER" id="PTHR28048">
    <property type="entry name" value="ACR195WP"/>
    <property type="match status" value="1"/>
</dbReference>
<accession>A0AAI9TYH7</accession>
<evidence type="ECO:0000259" key="2">
    <source>
        <dbReference type="Pfam" id="PF15055"/>
    </source>
</evidence>
<dbReference type="InterPro" id="IPR053092">
    <property type="entry name" value="Mitochondrial_unc_protein"/>
</dbReference>
<organism evidence="3 4">
    <name type="scientific">Colletotrichum cuscutae</name>
    <dbReference type="NCBI Taxonomy" id="1209917"/>
    <lineage>
        <taxon>Eukaryota</taxon>
        <taxon>Fungi</taxon>
        <taxon>Dikarya</taxon>
        <taxon>Ascomycota</taxon>
        <taxon>Pezizomycotina</taxon>
        <taxon>Sordariomycetes</taxon>
        <taxon>Hypocreomycetidae</taxon>
        <taxon>Glomerellales</taxon>
        <taxon>Glomerellaceae</taxon>
        <taxon>Colletotrichum</taxon>
        <taxon>Colletotrichum acutatum species complex</taxon>
    </lineage>
</organism>
<reference evidence="3" key="1">
    <citation type="submission" date="2016-11" db="EMBL/GenBank/DDBJ databases">
        <title>The genome sequence of Colletotrichum cuscutae.</title>
        <authorList>
            <person name="Baroncelli R."/>
        </authorList>
    </citation>
    <scope>NUCLEOTIDE SEQUENCE</scope>
    <source>
        <strain evidence="3">IMI 304802</strain>
    </source>
</reference>
<gene>
    <name evidence="3" type="ORF">CCUS01_11710</name>
</gene>
<feature type="region of interest" description="Disordered" evidence="1">
    <location>
        <begin position="90"/>
        <end position="114"/>
    </location>
</feature>
<dbReference type="PANTHER" id="PTHR28048:SF1">
    <property type="entry name" value="ACR195WP"/>
    <property type="match status" value="1"/>
</dbReference>
<name>A0AAI9TYH7_9PEZI</name>
<dbReference type="AlphaFoldDB" id="A0AAI9TYH7"/>
<evidence type="ECO:0000313" key="4">
    <source>
        <dbReference type="Proteomes" id="UP001239213"/>
    </source>
</evidence>
<evidence type="ECO:0000313" key="3">
    <source>
        <dbReference type="EMBL" id="KAK1448302.1"/>
    </source>
</evidence>
<sequence length="146" mass="16058">MIGGDKMPTVGTLDKPENLDQLLREDRGDDCTSCRVIGGGAFLGLAAYNYLSGMGHVERQRAEILKSGSRFGMGSRKLGVASISIGLADEERNWDNEQESQLKQSGQARPREMAGLKDMREPMLPAGEAWRHSVDGLARADLRRLR</sequence>
<feature type="domain" description="Distal membrane-arm assembly complex protein 1-like" evidence="2">
    <location>
        <begin position="30"/>
        <end position="74"/>
    </location>
</feature>
<dbReference type="Pfam" id="PF15055">
    <property type="entry name" value="DMAC1_Dmo2"/>
    <property type="match status" value="1"/>
</dbReference>
<dbReference type="InterPro" id="IPR028036">
    <property type="entry name" value="DMAC1-like_dom"/>
</dbReference>
<evidence type="ECO:0000256" key="1">
    <source>
        <dbReference type="SAM" id="MobiDB-lite"/>
    </source>
</evidence>
<dbReference type="Proteomes" id="UP001239213">
    <property type="component" value="Unassembled WGS sequence"/>
</dbReference>